<reference evidence="3" key="1">
    <citation type="submission" date="2017-02" db="UniProtKB">
        <authorList>
            <consortium name="WormBaseParasite"/>
        </authorList>
    </citation>
    <scope>IDENTIFICATION</scope>
</reference>
<keyword evidence="2" id="KW-1185">Reference proteome</keyword>
<gene>
    <name evidence="1" type="ORF">EVEC_LOCUS9487</name>
</gene>
<accession>A0A0N4VH41</accession>
<reference evidence="1 2" key="2">
    <citation type="submission" date="2018-10" db="EMBL/GenBank/DDBJ databases">
        <authorList>
            <consortium name="Pathogen Informatics"/>
        </authorList>
    </citation>
    <scope>NUCLEOTIDE SEQUENCE [LARGE SCALE GENOMIC DNA]</scope>
</reference>
<sequence>MMCKRMLSVIHQLLSYKLKKINLGLHHCLMFILRKNQLDSNNILLNLSTYHRTWR</sequence>
<evidence type="ECO:0000313" key="2">
    <source>
        <dbReference type="Proteomes" id="UP000274131"/>
    </source>
</evidence>
<dbReference type="WBParaSite" id="EVEC_0001014201-mRNA-1">
    <property type="protein sequence ID" value="EVEC_0001014201-mRNA-1"/>
    <property type="gene ID" value="EVEC_0001014201"/>
</dbReference>
<evidence type="ECO:0000313" key="3">
    <source>
        <dbReference type="WBParaSite" id="EVEC_0001014201-mRNA-1"/>
    </source>
</evidence>
<name>A0A0N4VH41_ENTVE</name>
<protein>
    <submittedName>
        <fullName evidence="1 3">Uncharacterized protein</fullName>
    </submittedName>
</protein>
<evidence type="ECO:0000313" key="1">
    <source>
        <dbReference type="EMBL" id="VDD94736.1"/>
    </source>
</evidence>
<dbReference type="EMBL" id="UXUI01010084">
    <property type="protein sequence ID" value="VDD94736.1"/>
    <property type="molecule type" value="Genomic_DNA"/>
</dbReference>
<dbReference type="Proteomes" id="UP000274131">
    <property type="component" value="Unassembled WGS sequence"/>
</dbReference>
<proteinExistence type="predicted"/>
<dbReference type="AlphaFoldDB" id="A0A0N4VH41"/>
<organism evidence="3">
    <name type="scientific">Enterobius vermicularis</name>
    <name type="common">Human pinworm</name>
    <dbReference type="NCBI Taxonomy" id="51028"/>
    <lineage>
        <taxon>Eukaryota</taxon>
        <taxon>Metazoa</taxon>
        <taxon>Ecdysozoa</taxon>
        <taxon>Nematoda</taxon>
        <taxon>Chromadorea</taxon>
        <taxon>Rhabditida</taxon>
        <taxon>Spirurina</taxon>
        <taxon>Oxyuridomorpha</taxon>
        <taxon>Oxyuroidea</taxon>
        <taxon>Oxyuridae</taxon>
        <taxon>Enterobius</taxon>
    </lineage>
</organism>